<evidence type="ECO:0000256" key="2">
    <source>
        <dbReference type="ARBA" id="ARBA00022801"/>
    </source>
</evidence>
<evidence type="ECO:0000259" key="4">
    <source>
        <dbReference type="SMART" id="SM00797"/>
    </source>
</evidence>
<dbReference type="InterPro" id="IPR052708">
    <property type="entry name" value="PxpC"/>
</dbReference>
<evidence type="ECO:0000313" key="6">
    <source>
        <dbReference type="Proteomes" id="UP001595962"/>
    </source>
</evidence>
<sequence length="313" mass="34176">MTGFVIEQPGILTTLQDAGRFGAGRYGLTQGGAADSFAYQVADLLLQQQPSCQLEITLGGLQLQVLQPMVIAVTGAELPLWCNEKPLGWWRSHQLKAGQRLRFGMARSGVRSYLAVAGGIHLPKVLGSHSTVLREAIGGIDGKAIKAGQFLPVKARQLPYCLALPKTSWPDYAAPLTLRLVPGFQAELFSAAQWQQLTEQSLTVSQAADRMGYRLQAERPLEMDAVSLWSEGTVYGAVQCPPDGYPIVLLNDRQTLGGYPKPGAVVALDAARLSQRRAGQVLQFSRLDPAKLAAVRQQLQHDWQQLRLELYCC</sequence>
<dbReference type="SUPFAM" id="SSF50891">
    <property type="entry name" value="Cyclophilin-like"/>
    <property type="match status" value="1"/>
</dbReference>
<dbReference type="InterPro" id="IPR003778">
    <property type="entry name" value="CT_A_B"/>
</dbReference>
<evidence type="ECO:0000256" key="1">
    <source>
        <dbReference type="ARBA" id="ARBA00022741"/>
    </source>
</evidence>
<dbReference type="EMBL" id="JBHSGB010000005">
    <property type="protein sequence ID" value="MFC4654271.1"/>
    <property type="molecule type" value="Genomic_DNA"/>
</dbReference>
<name>A0ABV9JIU1_9GAMM</name>
<dbReference type="Gene3D" id="2.40.100.10">
    <property type="entry name" value="Cyclophilin-like"/>
    <property type="match status" value="1"/>
</dbReference>
<comment type="caution">
    <text evidence="5">The sequence shown here is derived from an EMBL/GenBank/DDBJ whole genome shotgun (WGS) entry which is preliminary data.</text>
</comment>
<dbReference type="PANTHER" id="PTHR43309:SF4">
    <property type="entry name" value="CARBOXYLTRANSFERASE DOMAIN-CONTAINING PROTEIN"/>
    <property type="match status" value="1"/>
</dbReference>
<evidence type="ECO:0000313" key="5">
    <source>
        <dbReference type="EMBL" id="MFC4654271.1"/>
    </source>
</evidence>
<dbReference type="Pfam" id="PF02626">
    <property type="entry name" value="CT_A_B"/>
    <property type="match status" value="1"/>
</dbReference>
<organism evidence="5 6">
    <name type="scientific">Rheinheimera marina</name>
    <dbReference type="NCBI Taxonomy" id="1774958"/>
    <lineage>
        <taxon>Bacteria</taxon>
        <taxon>Pseudomonadati</taxon>
        <taxon>Pseudomonadota</taxon>
        <taxon>Gammaproteobacteria</taxon>
        <taxon>Chromatiales</taxon>
        <taxon>Chromatiaceae</taxon>
        <taxon>Rheinheimera</taxon>
    </lineage>
</organism>
<accession>A0ABV9JIU1</accession>
<dbReference type="Proteomes" id="UP001595962">
    <property type="component" value="Unassembled WGS sequence"/>
</dbReference>
<dbReference type="InterPro" id="IPR029000">
    <property type="entry name" value="Cyclophilin-like_dom_sf"/>
</dbReference>
<proteinExistence type="predicted"/>
<dbReference type="SMART" id="SM00797">
    <property type="entry name" value="AHS2"/>
    <property type="match status" value="1"/>
</dbReference>
<dbReference type="PANTHER" id="PTHR43309">
    <property type="entry name" value="5-OXOPROLINASE SUBUNIT C"/>
    <property type="match status" value="1"/>
</dbReference>
<protein>
    <submittedName>
        <fullName evidence="5">Biotin-dependent carboxyltransferase family protein</fullName>
    </submittedName>
</protein>
<reference evidence="6" key="1">
    <citation type="journal article" date="2019" name="Int. J. Syst. Evol. Microbiol.">
        <title>The Global Catalogue of Microorganisms (GCM) 10K type strain sequencing project: providing services to taxonomists for standard genome sequencing and annotation.</title>
        <authorList>
            <consortium name="The Broad Institute Genomics Platform"/>
            <consortium name="The Broad Institute Genome Sequencing Center for Infectious Disease"/>
            <person name="Wu L."/>
            <person name="Ma J."/>
        </authorList>
    </citation>
    <scope>NUCLEOTIDE SEQUENCE [LARGE SCALE GENOMIC DNA]</scope>
    <source>
        <strain evidence="6">DT28</strain>
    </source>
</reference>
<gene>
    <name evidence="5" type="ORF">ACFO3I_04430</name>
</gene>
<dbReference type="NCBIfam" id="TIGR00724">
    <property type="entry name" value="urea_amlyse_rel"/>
    <property type="match status" value="1"/>
</dbReference>
<evidence type="ECO:0000256" key="3">
    <source>
        <dbReference type="ARBA" id="ARBA00022840"/>
    </source>
</evidence>
<keyword evidence="3" id="KW-0067">ATP-binding</keyword>
<keyword evidence="2" id="KW-0378">Hydrolase</keyword>
<keyword evidence="6" id="KW-1185">Reference proteome</keyword>
<feature type="domain" description="Carboxyltransferase" evidence="4">
    <location>
        <begin position="25"/>
        <end position="302"/>
    </location>
</feature>
<keyword evidence="1" id="KW-0547">Nucleotide-binding</keyword>
<dbReference type="RefSeq" id="WP_377332087.1">
    <property type="nucleotide sequence ID" value="NZ_JBHSGB010000005.1"/>
</dbReference>